<comment type="catalytic activity">
    <reaction evidence="1">
        <text>inosine + phosphate = alpha-D-ribose 1-phosphate + hypoxanthine</text>
        <dbReference type="Rhea" id="RHEA:27646"/>
        <dbReference type="ChEBI" id="CHEBI:17368"/>
        <dbReference type="ChEBI" id="CHEBI:17596"/>
        <dbReference type="ChEBI" id="CHEBI:43474"/>
        <dbReference type="ChEBI" id="CHEBI:57720"/>
        <dbReference type="EC" id="2.4.2.1"/>
    </reaction>
    <physiologicalReaction direction="left-to-right" evidence="1">
        <dbReference type="Rhea" id="RHEA:27647"/>
    </physiologicalReaction>
</comment>
<evidence type="ECO:0000256" key="5">
    <source>
        <dbReference type="ARBA" id="ARBA00022833"/>
    </source>
</evidence>
<evidence type="ECO:0000256" key="7">
    <source>
        <dbReference type="ARBA" id="ARBA00048968"/>
    </source>
</evidence>
<dbReference type="PANTHER" id="PTHR30616">
    <property type="entry name" value="UNCHARACTERIZED PROTEIN YFIH"/>
    <property type="match status" value="1"/>
</dbReference>
<evidence type="ECO:0000256" key="1">
    <source>
        <dbReference type="ARBA" id="ARBA00000553"/>
    </source>
</evidence>
<sequence length="235" mass="25755">MAVTPRSTLLDSLAWLDYAFQAAGDTPPADAAYGHQRHSAIVVTDVENTPPKSCESDGIISTGNRPVAVYTADCLPVLFADAQRKVVAAVHAGLQGTLAGVLTRAVETLQQQGSDPQNLWVAIGPAMGPCCYELGEPQLAEMQQRPALAGWLRWQRNQPVNPLAQRPQATARQQGVWFDLPALATQMLFQAGVPPQQIENVNVCTYCMAESGSSYRHNTHFARGYHSRYSWIRRR</sequence>
<evidence type="ECO:0000256" key="4">
    <source>
        <dbReference type="ARBA" id="ARBA00022723"/>
    </source>
</evidence>
<evidence type="ECO:0000256" key="2">
    <source>
        <dbReference type="ARBA" id="ARBA00007353"/>
    </source>
</evidence>
<dbReference type="InterPro" id="IPR038371">
    <property type="entry name" value="Cu_polyphenol_OxRdtase_sf"/>
</dbReference>
<protein>
    <recommendedName>
        <fullName evidence="11">Polyphenol oxidoreductase</fullName>
    </recommendedName>
</protein>
<evidence type="ECO:0000256" key="8">
    <source>
        <dbReference type="ARBA" id="ARBA00049893"/>
    </source>
</evidence>
<dbReference type="Pfam" id="PF02578">
    <property type="entry name" value="Cu-oxidase_4"/>
    <property type="match status" value="1"/>
</dbReference>
<comment type="caution">
    <text evidence="9">The sequence shown here is derived from an EMBL/GenBank/DDBJ whole genome shotgun (WGS) entry which is preliminary data.</text>
</comment>
<evidence type="ECO:0000313" key="9">
    <source>
        <dbReference type="EMBL" id="ORM52894.1"/>
    </source>
</evidence>
<dbReference type="SUPFAM" id="SSF64438">
    <property type="entry name" value="CNF1/YfiH-like putative cysteine hydrolases"/>
    <property type="match status" value="1"/>
</dbReference>
<comment type="catalytic activity">
    <reaction evidence="7">
        <text>adenosine + phosphate = alpha-D-ribose 1-phosphate + adenine</text>
        <dbReference type="Rhea" id="RHEA:27642"/>
        <dbReference type="ChEBI" id="CHEBI:16335"/>
        <dbReference type="ChEBI" id="CHEBI:16708"/>
        <dbReference type="ChEBI" id="CHEBI:43474"/>
        <dbReference type="ChEBI" id="CHEBI:57720"/>
        <dbReference type="EC" id="2.4.2.1"/>
    </reaction>
    <physiologicalReaction direction="left-to-right" evidence="7">
        <dbReference type="Rhea" id="RHEA:27643"/>
    </physiologicalReaction>
</comment>
<name>A0A1X1BWA7_9GAMM</name>
<keyword evidence="4" id="KW-0479">Metal-binding</keyword>
<dbReference type="OrthoDB" id="4279at2"/>
<accession>A0A1X1BWA7</accession>
<gene>
    <name evidence="9" type="ORF">HA41_10145</name>
</gene>
<dbReference type="GO" id="GO:0005507">
    <property type="term" value="F:copper ion binding"/>
    <property type="evidence" value="ECO:0007669"/>
    <property type="project" value="TreeGrafter"/>
</dbReference>
<keyword evidence="10" id="KW-1185">Reference proteome</keyword>
<comment type="similarity">
    <text evidence="2">Belongs to the purine nucleoside phosphorylase YfiH/LACC1 family.</text>
</comment>
<keyword evidence="3" id="KW-0808">Transferase</keyword>
<comment type="catalytic activity">
    <reaction evidence="8">
        <text>S-methyl-5'-thioadenosine + phosphate = 5-(methylsulfanyl)-alpha-D-ribose 1-phosphate + adenine</text>
        <dbReference type="Rhea" id="RHEA:11852"/>
        <dbReference type="ChEBI" id="CHEBI:16708"/>
        <dbReference type="ChEBI" id="CHEBI:17509"/>
        <dbReference type="ChEBI" id="CHEBI:43474"/>
        <dbReference type="ChEBI" id="CHEBI:58533"/>
        <dbReference type="EC" id="2.4.2.28"/>
    </reaction>
    <physiologicalReaction direction="left-to-right" evidence="8">
        <dbReference type="Rhea" id="RHEA:11853"/>
    </physiologicalReaction>
</comment>
<dbReference type="InterPro" id="IPR011324">
    <property type="entry name" value="Cytotoxic_necrot_fac-like_cat"/>
</dbReference>
<organism evidence="9 10">
    <name type="scientific">Pantoea conspicua</name>
    <dbReference type="NCBI Taxonomy" id="472705"/>
    <lineage>
        <taxon>Bacteria</taxon>
        <taxon>Pseudomonadati</taxon>
        <taxon>Pseudomonadota</taxon>
        <taxon>Gammaproteobacteria</taxon>
        <taxon>Enterobacterales</taxon>
        <taxon>Erwiniaceae</taxon>
        <taxon>Pantoea</taxon>
    </lineage>
</organism>
<dbReference type="InterPro" id="IPR003730">
    <property type="entry name" value="Cu_polyphenol_OxRdtase"/>
</dbReference>
<proteinExistence type="inferred from homology"/>
<evidence type="ECO:0000256" key="6">
    <source>
        <dbReference type="ARBA" id="ARBA00047989"/>
    </source>
</evidence>
<dbReference type="RefSeq" id="WP_094120722.1">
    <property type="nucleotide sequence ID" value="NZ_MLFN01000024.1"/>
</dbReference>
<evidence type="ECO:0000313" key="10">
    <source>
        <dbReference type="Proteomes" id="UP000193933"/>
    </source>
</evidence>
<dbReference type="GO" id="GO:0017061">
    <property type="term" value="F:S-methyl-5-thioadenosine phosphorylase activity"/>
    <property type="evidence" value="ECO:0007669"/>
    <property type="project" value="UniProtKB-EC"/>
</dbReference>
<dbReference type="EMBL" id="MLFN01000024">
    <property type="protein sequence ID" value="ORM52894.1"/>
    <property type="molecule type" value="Genomic_DNA"/>
</dbReference>
<dbReference type="STRING" id="472705.GCA_001743465_04861"/>
<evidence type="ECO:0000256" key="3">
    <source>
        <dbReference type="ARBA" id="ARBA00022679"/>
    </source>
</evidence>
<dbReference type="Gene3D" id="3.60.140.10">
    <property type="entry name" value="CNF1/YfiH-like putative cysteine hydrolases"/>
    <property type="match status" value="1"/>
</dbReference>
<dbReference type="AlphaFoldDB" id="A0A1X1BWA7"/>
<comment type="catalytic activity">
    <reaction evidence="6">
        <text>adenosine + H2O + H(+) = inosine + NH4(+)</text>
        <dbReference type="Rhea" id="RHEA:24408"/>
        <dbReference type="ChEBI" id="CHEBI:15377"/>
        <dbReference type="ChEBI" id="CHEBI:15378"/>
        <dbReference type="ChEBI" id="CHEBI:16335"/>
        <dbReference type="ChEBI" id="CHEBI:17596"/>
        <dbReference type="ChEBI" id="CHEBI:28938"/>
        <dbReference type="EC" id="3.5.4.4"/>
    </reaction>
    <physiologicalReaction direction="left-to-right" evidence="6">
        <dbReference type="Rhea" id="RHEA:24409"/>
    </physiologicalReaction>
</comment>
<dbReference type="Proteomes" id="UP000193933">
    <property type="component" value="Unassembled WGS sequence"/>
</dbReference>
<dbReference type="CDD" id="cd16833">
    <property type="entry name" value="YfiH"/>
    <property type="match status" value="1"/>
</dbReference>
<keyword evidence="5" id="KW-0862">Zinc</keyword>
<dbReference type="PANTHER" id="PTHR30616:SF3">
    <property type="entry name" value="PURINE NUCLEOSIDE PHOSPHORYLASE"/>
    <property type="match status" value="1"/>
</dbReference>
<evidence type="ECO:0008006" key="11">
    <source>
        <dbReference type="Google" id="ProtNLM"/>
    </source>
</evidence>
<reference evidence="9 10" key="1">
    <citation type="journal article" date="2017" name="Antonie Van Leeuwenhoek">
        <title>Phylogenomic resolution of the bacterial genus Pantoea and its relationship with Erwinia and Tatumella.</title>
        <authorList>
            <person name="Palmer M."/>
            <person name="Steenkamp E.T."/>
            <person name="Coetzee M.P."/>
            <person name="Chan W.Y."/>
            <person name="van Zyl E."/>
            <person name="De Maayer P."/>
            <person name="Coutinho T.A."/>
            <person name="Blom J."/>
            <person name="Smits T.H."/>
            <person name="Duffy B."/>
            <person name="Venter S.N."/>
        </authorList>
    </citation>
    <scope>NUCLEOTIDE SEQUENCE [LARGE SCALE GENOMIC DNA]</scope>
    <source>
        <strain evidence="9 10">LMG 24534</strain>
    </source>
</reference>